<keyword evidence="2" id="KW-1185">Reference proteome</keyword>
<gene>
    <name evidence="1" type="ORF">H7U12_08980</name>
</gene>
<reference evidence="1 2" key="1">
    <citation type="journal article" date="2019" name="Int. J. Syst. Evol. Microbiol.">
        <title>Rufibacter sediminis sp. nov., isolated from freshwater lake sediment.</title>
        <authorList>
            <person name="Qu J.H."/>
            <person name="Zhang L.J."/>
            <person name="Fu Y.H."/>
            <person name="Li H.F."/>
        </authorList>
    </citation>
    <scope>NUCLEOTIDE SEQUENCE [LARGE SCALE GENOMIC DNA]</scope>
    <source>
        <strain evidence="1 2">H-1</strain>
    </source>
</reference>
<comment type="caution">
    <text evidence="1">The sequence shown here is derived from an EMBL/GenBank/DDBJ whole genome shotgun (WGS) entry which is preliminary data.</text>
</comment>
<dbReference type="EMBL" id="JACOAF010000021">
    <property type="protein sequence ID" value="MBC3539814.1"/>
    <property type="molecule type" value="Genomic_DNA"/>
</dbReference>
<dbReference type="Proteomes" id="UP000659698">
    <property type="component" value="Unassembled WGS sequence"/>
</dbReference>
<evidence type="ECO:0000313" key="2">
    <source>
        <dbReference type="Proteomes" id="UP000659698"/>
    </source>
</evidence>
<organism evidence="1 2">
    <name type="scientific">Rufibacter sediminis</name>
    <dbReference type="NCBI Taxonomy" id="2762756"/>
    <lineage>
        <taxon>Bacteria</taxon>
        <taxon>Pseudomonadati</taxon>
        <taxon>Bacteroidota</taxon>
        <taxon>Cytophagia</taxon>
        <taxon>Cytophagales</taxon>
        <taxon>Hymenobacteraceae</taxon>
        <taxon>Rufibacter</taxon>
    </lineage>
</organism>
<accession>A0ABR6VSB4</accession>
<evidence type="ECO:0000313" key="1">
    <source>
        <dbReference type="EMBL" id="MBC3539814.1"/>
    </source>
</evidence>
<name>A0ABR6VSB4_9BACT</name>
<dbReference type="RefSeq" id="WP_186636239.1">
    <property type="nucleotide sequence ID" value="NZ_JACOAF010000021.1"/>
</dbReference>
<proteinExistence type="predicted"/>
<sequence>MKRGTVTCPIQSLKGIAKVNTRLCTDTIKLYGRKIELTYLRSHPAFKFRGYEGNNILFDIVCPITGYSKPLKYHAPTKSCTWEIALPRLVHPTNGTLLTLTEATEAIELLMEHTGLNLLDFQICRLDITHDITFSPTSFRAVRGHLKAPSYWQPERIDYKDSYNFAFSTTPNGKTGRAEKFLLFYAKEGKTRIELRLFSSSAMKRALGLARSLTMADILTEGFIDKANAYFAQTIEQVTSKNGNPLAKGLKRLALAALPEAVLC</sequence>
<protein>
    <submittedName>
        <fullName evidence="1">Uncharacterized protein</fullName>
    </submittedName>
</protein>